<evidence type="ECO:0008006" key="4">
    <source>
        <dbReference type="Google" id="ProtNLM"/>
    </source>
</evidence>
<dbReference type="Proteomes" id="UP000265515">
    <property type="component" value="Unassembled WGS sequence"/>
</dbReference>
<dbReference type="Pfam" id="PF14273">
    <property type="entry name" value="DUF4360"/>
    <property type="match status" value="1"/>
</dbReference>
<proteinExistence type="predicted"/>
<feature type="chain" id="PRO_5017364064" description="DUF4360 domain-containing protein" evidence="1">
    <location>
        <begin position="19"/>
        <end position="175"/>
    </location>
</feature>
<evidence type="ECO:0000313" key="2">
    <source>
        <dbReference type="EMBL" id="GBG91410.1"/>
    </source>
</evidence>
<dbReference type="EMBL" id="BFEA01000903">
    <property type="protein sequence ID" value="GBG91410.1"/>
    <property type="molecule type" value="Genomic_DNA"/>
</dbReference>
<dbReference type="Gramene" id="GBG91410">
    <property type="protein sequence ID" value="GBG91410"/>
    <property type="gene ID" value="CBR_g52297"/>
</dbReference>
<dbReference type="OrthoDB" id="152248at2759"/>
<sequence length="175" mass="18557">MVVLLLLGLLQLAVPGLAQTPPSGTVKIKSFKYAGSGCPPGSFQGVVSDDVQTLTVIFSSDTSDSGPERRSCQLSVGLTYPAGFAFTLESVTFRGSFQGSASVTTTYYFSGIPGTGRVQRSLPPPVEGNFEFTEQFSTLIHPECGSESVTLNIHTILYNSITVSAQIFGLGWTEC</sequence>
<organism evidence="2 3">
    <name type="scientific">Chara braunii</name>
    <name type="common">Braun's stonewort</name>
    <dbReference type="NCBI Taxonomy" id="69332"/>
    <lineage>
        <taxon>Eukaryota</taxon>
        <taxon>Viridiplantae</taxon>
        <taxon>Streptophyta</taxon>
        <taxon>Charophyceae</taxon>
        <taxon>Charales</taxon>
        <taxon>Characeae</taxon>
        <taxon>Chara</taxon>
    </lineage>
</organism>
<reference evidence="2 3" key="1">
    <citation type="journal article" date="2018" name="Cell">
        <title>The Chara Genome: Secondary Complexity and Implications for Plant Terrestrialization.</title>
        <authorList>
            <person name="Nishiyama T."/>
            <person name="Sakayama H."/>
            <person name="Vries J.D."/>
            <person name="Buschmann H."/>
            <person name="Saint-Marcoux D."/>
            <person name="Ullrich K.K."/>
            <person name="Haas F.B."/>
            <person name="Vanderstraeten L."/>
            <person name="Becker D."/>
            <person name="Lang D."/>
            <person name="Vosolsobe S."/>
            <person name="Rombauts S."/>
            <person name="Wilhelmsson P.K.I."/>
            <person name="Janitza P."/>
            <person name="Kern R."/>
            <person name="Heyl A."/>
            <person name="Rumpler F."/>
            <person name="Villalobos L.I.A.C."/>
            <person name="Clay J.M."/>
            <person name="Skokan R."/>
            <person name="Toyoda A."/>
            <person name="Suzuki Y."/>
            <person name="Kagoshima H."/>
            <person name="Schijlen E."/>
            <person name="Tajeshwar N."/>
            <person name="Catarino B."/>
            <person name="Hetherington A.J."/>
            <person name="Saltykova A."/>
            <person name="Bonnot C."/>
            <person name="Breuninger H."/>
            <person name="Symeonidi A."/>
            <person name="Radhakrishnan G.V."/>
            <person name="Van Nieuwerburgh F."/>
            <person name="Deforce D."/>
            <person name="Chang C."/>
            <person name="Karol K.G."/>
            <person name="Hedrich R."/>
            <person name="Ulvskov P."/>
            <person name="Glockner G."/>
            <person name="Delwiche C.F."/>
            <person name="Petrasek J."/>
            <person name="Van de Peer Y."/>
            <person name="Friml J."/>
            <person name="Beilby M."/>
            <person name="Dolan L."/>
            <person name="Kohara Y."/>
            <person name="Sugano S."/>
            <person name="Fujiyama A."/>
            <person name="Delaux P.-M."/>
            <person name="Quint M."/>
            <person name="TheiBen G."/>
            <person name="Hagemann M."/>
            <person name="Harholt J."/>
            <person name="Dunand C."/>
            <person name="Zachgo S."/>
            <person name="Langdale J."/>
            <person name="Maumus F."/>
            <person name="Straeten D.V.D."/>
            <person name="Gould S.B."/>
            <person name="Rensing S.A."/>
        </authorList>
    </citation>
    <scope>NUCLEOTIDE SEQUENCE [LARGE SCALE GENOMIC DNA]</scope>
    <source>
        <strain evidence="2 3">S276</strain>
    </source>
</reference>
<keyword evidence="1" id="KW-0732">Signal</keyword>
<dbReference type="AlphaFoldDB" id="A0A388MA33"/>
<protein>
    <recommendedName>
        <fullName evidence="4">DUF4360 domain-containing protein</fullName>
    </recommendedName>
</protein>
<dbReference type="PANTHER" id="PTHR38847">
    <property type="match status" value="1"/>
</dbReference>
<dbReference type="STRING" id="69332.A0A388MA33"/>
<dbReference type="InterPro" id="IPR025649">
    <property type="entry name" value="DUF4360"/>
</dbReference>
<name>A0A388MA33_CHABU</name>
<comment type="caution">
    <text evidence="2">The sequence shown here is derived from an EMBL/GenBank/DDBJ whole genome shotgun (WGS) entry which is preliminary data.</text>
</comment>
<evidence type="ECO:0000313" key="3">
    <source>
        <dbReference type="Proteomes" id="UP000265515"/>
    </source>
</evidence>
<accession>A0A388MA33</accession>
<evidence type="ECO:0000256" key="1">
    <source>
        <dbReference type="SAM" id="SignalP"/>
    </source>
</evidence>
<gene>
    <name evidence="2" type="ORF">CBR_g52297</name>
</gene>
<dbReference type="PANTHER" id="PTHR38847:SF1">
    <property type="entry name" value="PSEUDOURIDINE SYNTHASE RSUA_RLUA-LIKE DOMAIN-CONTAINING PROTEIN"/>
    <property type="match status" value="1"/>
</dbReference>
<feature type="signal peptide" evidence="1">
    <location>
        <begin position="1"/>
        <end position="18"/>
    </location>
</feature>
<keyword evidence="3" id="KW-1185">Reference proteome</keyword>